<comment type="caution">
    <text evidence="2">The sequence shown here is derived from an EMBL/GenBank/DDBJ whole genome shotgun (WGS) entry which is preliminary data.</text>
</comment>
<proteinExistence type="predicted"/>
<evidence type="ECO:0000313" key="2">
    <source>
        <dbReference type="EMBL" id="NMR34573.1"/>
    </source>
</evidence>
<keyword evidence="1" id="KW-0732">Signal</keyword>
<name>A0A848NAW9_9FLAO</name>
<gene>
    <name evidence="2" type="ORF">HIO71_10180</name>
</gene>
<dbReference type="EMBL" id="JABCJF010000004">
    <property type="protein sequence ID" value="NMR34573.1"/>
    <property type="molecule type" value="Genomic_DNA"/>
</dbReference>
<organism evidence="2 3">
    <name type="scientific">Chryseobacterium aquaticum</name>
    <dbReference type="NCBI Taxonomy" id="452084"/>
    <lineage>
        <taxon>Bacteria</taxon>
        <taxon>Pseudomonadati</taxon>
        <taxon>Bacteroidota</taxon>
        <taxon>Flavobacteriia</taxon>
        <taxon>Flavobacteriales</taxon>
        <taxon>Weeksellaceae</taxon>
        <taxon>Chryseobacterium group</taxon>
        <taxon>Chryseobacterium</taxon>
    </lineage>
</organism>
<reference evidence="2 3" key="1">
    <citation type="submission" date="2020-04" db="EMBL/GenBank/DDBJ databases">
        <title>Genome analysis and antimicrobial resistance characteristics of Chryseobacterium aquaticum isolated from farmed salmonids.</title>
        <authorList>
            <person name="Saticioglu I.B."/>
            <person name="Duman M."/>
            <person name="Altun S."/>
        </authorList>
    </citation>
    <scope>NUCLEOTIDE SEQUENCE [LARGE SCALE GENOMIC DNA]</scope>
    <source>
        <strain evidence="2 3">C-174</strain>
    </source>
</reference>
<evidence type="ECO:0000313" key="3">
    <source>
        <dbReference type="Proteomes" id="UP000548067"/>
    </source>
</evidence>
<feature type="chain" id="PRO_5032792054" description="DUF11 domain-containing protein" evidence="1">
    <location>
        <begin position="21"/>
        <end position="865"/>
    </location>
</feature>
<evidence type="ECO:0008006" key="4">
    <source>
        <dbReference type="Google" id="ProtNLM"/>
    </source>
</evidence>
<dbReference type="Proteomes" id="UP000548067">
    <property type="component" value="Unassembled WGS sequence"/>
</dbReference>
<evidence type="ECO:0000256" key="1">
    <source>
        <dbReference type="SAM" id="SignalP"/>
    </source>
</evidence>
<accession>A0A848NAW9</accession>
<feature type="signal peptide" evidence="1">
    <location>
        <begin position="1"/>
        <end position="20"/>
    </location>
</feature>
<dbReference type="AlphaFoldDB" id="A0A848NAW9"/>
<sequence>MKKNNFLALLFLIVGFLTNAQVTNAPCNDFSTWTSNNYSSMTVANQTGLFGDSWSNKNNLIDGNTGNAASWSAILLGSSWIEARNASGSTFPAGSYAGFVVGDLDLVSLGASMKVSTYNGTTKQEEVNFSSLVSTILDGSGKRKVGFVTTKPFNRIRLTVNAGLTLVFTANVYYAEVMKPCAGAALACNTTTDITRTNYGAIVEPSRTGMSGISLGSVSNADNVVNANVSDFATITINAGVAASGSISIRDIGDVFPAGTYAGFDIENQSLINAQFFNNITLKSYKNGVLQETVSGSNLLMGLGSDVIASTGRSVVGFLTTKAFDELQITVNSLATLNIGNTKVYKMIAMKPCQKTISCNSSYYLTQPDFPVVLNSQRTGLGTLACIGCSINSADNVIDNDPNNYSRITLAAGVGNTGSISVMDPTATYPKGTYTGFTVKDRYFVYQGDFLEYITIKTYLNGVLQESKTSNELFDLSFFIPIWGTGTKNVGFYTTKDFNEVQIQTGSIGSVVNVLDVYSAFIDTRSSNGGSLNCVQAIAAADDSYTINAGGTSTASVITNDTYQGNPATLGASGYVVLTQNSGQNNGITIDPNTGLVTVSPNTAAGTYPVTYTICNKVTPASCDFATVNVVVAADSVNAQDDILTIPAGTTSAQNVLLNDTVNGLQAILGNLLLTQVSTSNSGITLNTLTGNVSVASGTAPGTYQIVYKATTLLGNNSDTATVTVIVPGIAPAADMKIEISASSPQYSAGSSLDTFYTVSNVGNAPTNGSPVKLSVTIVAEQGDYAYTLPSGWNLQSHVGNNFVFTTNKIFNQGDSDTLIINYTSTGNSQVGTPALFNALILSASGGDINVLNNTASEVIIKVAE</sequence>
<protein>
    <recommendedName>
        <fullName evidence="4">DUF11 domain-containing protein</fullName>
    </recommendedName>
</protein>
<dbReference type="RefSeq" id="WP_169321379.1">
    <property type="nucleotide sequence ID" value="NZ_JABCJF010000004.1"/>
</dbReference>